<evidence type="ECO:0000313" key="2">
    <source>
        <dbReference type="EMBL" id="SVC65463.1"/>
    </source>
</evidence>
<proteinExistence type="predicted"/>
<dbReference type="AlphaFoldDB" id="A0A382NWD3"/>
<dbReference type="PANTHER" id="PTHR41775:SF1">
    <property type="entry name" value="PEPTIDASE M6-LIKE DOMAIN-CONTAINING PROTEIN"/>
    <property type="match status" value="1"/>
</dbReference>
<name>A0A382NWD3_9ZZZZ</name>
<reference evidence="2" key="1">
    <citation type="submission" date="2018-05" db="EMBL/GenBank/DDBJ databases">
        <authorList>
            <person name="Lanie J.A."/>
            <person name="Ng W.-L."/>
            <person name="Kazmierczak K.M."/>
            <person name="Andrzejewski T.M."/>
            <person name="Davidsen T.M."/>
            <person name="Wayne K.J."/>
            <person name="Tettelin H."/>
            <person name="Glass J.I."/>
            <person name="Rusch D."/>
            <person name="Podicherti R."/>
            <person name="Tsui H.-C.T."/>
            <person name="Winkler M.E."/>
        </authorList>
    </citation>
    <scope>NUCLEOTIDE SEQUENCE</scope>
</reference>
<keyword evidence="1" id="KW-0175">Coiled coil</keyword>
<gene>
    <name evidence="2" type="ORF">METZ01_LOCUS318317</name>
</gene>
<evidence type="ECO:0000256" key="1">
    <source>
        <dbReference type="SAM" id="Coils"/>
    </source>
</evidence>
<sequence length="289" mass="31508">VAVLGADVADLRERMNELQGQVAELAELTAYREVAACRLPNRAGADRLSVGFPISPERIPASGNVNVAVLFVDFPDAPALQGATATADEEGSTHDLFGQIVSDAKRYLKAMSYGTFDVTFRPLHRWLRMPHNLSPYYRDYKNGYARGTGRFRLIGDAIGLADPDFDFEDIDSVVVIAAPEADSIGQAASLRELFYADGQTIGNSISLGSRDGQGPDGLTIPHELGHNLGLPDLYDTSVSRDSEGHLPDEVDRFVGEFGLMGVGQRSSQAEMFAWSRWQLGWLRDTQVAC</sequence>
<feature type="non-terminal residue" evidence="2">
    <location>
        <position position="289"/>
    </location>
</feature>
<feature type="non-terminal residue" evidence="2">
    <location>
        <position position="1"/>
    </location>
</feature>
<accession>A0A382NWD3</accession>
<feature type="coiled-coil region" evidence="1">
    <location>
        <begin position="1"/>
        <end position="28"/>
    </location>
</feature>
<dbReference type="EMBL" id="UINC01103236">
    <property type="protein sequence ID" value="SVC65463.1"/>
    <property type="molecule type" value="Genomic_DNA"/>
</dbReference>
<dbReference type="SUPFAM" id="SSF55486">
    <property type="entry name" value="Metalloproteases ('zincins'), catalytic domain"/>
    <property type="match status" value="1"/>
</dbReference>
<protein>
    <recommendedName>
        <fullName evidence="3">Peptidase M43 pregnancy-associated plasma-A domain-containing protein</fullName>
    </recommendedName>
</protein>
<organism evidence="2">
    <name type="scientific">marine metagenome</name>
    <dbReference type="NCBI Taxonomy" id="408172"/>
    <lineage>
        <taxon>unclassified sequences</taxon>
        <taxon>metagenomes</taxon>
        <taxon>ecological metagenomes</taxon>
    </lineage>
</organism>
<dbReference type="PANTHER" id="PTHR41775">
    <property type="entry name" value="SECRETED PROTEIN-RELATED"/>
    <property type="match status" value="1"/>
</dbReference>
<evidence type="ECO:0008006" key="3">
    <source>
        <dbReference type="Google" id="ProtNLM"/>
    </source>
</evidence>